<gene>
    <name evidence="1" type="ORF">L1987_75527</name>
</gene>
<comment type="caution">
    <text evidence="1">The sequence shown here is derived from an EMBL/GenBank/DDBJ whole genome shotgun (WGS) entry which is preliminary data.</text>
</comment>
<evidence type="ECO:0000313" key="1">
    <source>
        <dbReference type="EMBL" id="KAI3705292.1"/>
    </source>
</evidence>
<organism evidence="1 2">
    <name type="scientific">Smallanthus sonchifolius</name>
    <dbReference type="NCBI Taxonomy" id="185202"/>
    <lineage>
        <taxon>Eukaryota</taxon>
        <taxon>Viridiplantae</taxon>
        <taxon>Streptophyta</taxon>
        <taxon>Embryophyta</taxon>
        <taxon>Tracheophyta</taxon>
        <taxon>Spermatophyta</taxon>
        <taxon>Magnoliopsida</taxon>
        <taxon>eudicotyledons</taxon>
        <taxon>Gunneridae</taxon>
        <taxon>Pentapetalae</taxon>
        <taxon>asterids</taxon>
        <taxon>campanulids</taxon>
        <taxon>Asterales</taxon>
        <taxon>Asteraceae</taxon>
        <taxon>Asteroideae</taxon>
        <taxon>Heliantheae alliance</taxon>
        <taxon>Millerieae</taxon>
        <taxon>Smallanthus</taxon>
    </lineage>
</organism>
<reference evidence="2" key="1">
    <citation type="journal article" date="2022" name="Mol. Ecol. Resour.">
        <title>The genomes of chicory, endive, great burdock and yacon provide insights into Asteraceae palaeo-polyploidization history and plant inulin production.</title>
        <authorList>
            <person name="Fan W."/>
            <person name="Wang S."/>
            <person name="Wang H."/>
            <person name="Wang A."/>
            <person name="Jiang F."/>
            <person name="Liu H."/>
            <person name="Zhao H."/>
            <person name="Xu D."/>
            <person name="Zhang Y."/>
        </authorList>
    </citation>
    <scope>NUCLEOTIDE SEQUENCE [LARGE SCALE GENOMIC DNA]</scope>
    <source>
        <strain evidence="2">cv. Yunnan</strain>
    </source>
</reference>
<proteinExistence type="predicted"/>
<name>A0ACB9A510_9ASTR</name>
<keyword evidence="2" id="KW-1185">Reference proteome</keyword>
<dbReference type="Proteomes" id="UP001056120">
    <property type="component" value="Linkage Group LG25"/>
</dbReference>
<protein>
    <submittedName>
        <fullName evidence="1">Uncharacterized protein</fullName>
    </submittedName>
</protein>
<accession>A0ACB9A510</accession>
<dbReference type="EMBL" id="CM042042">
    <property type="protein sequence ID" value="KAI3705292.1"/>
    <property type="molecule type" value="Genomic_DNA"/>
</dbReference>
<reference evidence="1 2" key="2">
    <citation type="journal article" date="2022" name="Mol. Ecol. Resour.">
        <title>The genomes of chicory, endive, great burdock and yacon provide insights into Asteraceae paleo-polyploidization history and plant inulin production.</title>
        <authorList>
            <person name="Fan W."/>
            <person name="Wang S."/>
            <person name="Wang H."/>
            <person name="Wang A."/>
            <person name="Jiang F."/>
            <person name="Liu H."/>
            <person name="Zhao H."/>
            <person name="Xu D."/>
            <person name="Zhang Y."/>
        </authorList>
    </citation>
    <scope>NUCLEOTIDE SEQUENCE [LARGE SCALE GENOMIC DNA]</scope>
    <source>
        <strain evidence="2">cv. Yunnan</strain>
        <tissue evidence="1">Leaves</tissue>
    </source>
</reference>
<evidence type="ECO:0000313" key="2">
    <source>
        <dbReference type="Proteomes" id="UP001056120"/>
    </source>
</evidence>
<sequence>MEPDDLGLTSYYHHHHHHPPQPQPQPPPPRHPPQQPPSTITNGMLTNTNNLLYPHTSAPSAVVRRKRGRPRKYGTPEQAAAAKRLSSSASPSTSVPPLSPPGKKDLSLGVTSSFKKYSLGNTGQGFTPHVISVAAGEDVGQKIMSLMQLRNQEMCVLSASGLISNASLSQPVSSGGNISYEVDAFKRCFMVLILSFDHTQCCRKPIIEYIKLTGSWFLWYQGRFNILSLCGSYVRTEFGGSTGGLSVCLSSNDGQIIGGGIHGPLIAAGPVQVIVGTFAIEGKKDNAAVVKVDASTNKLPSPNVGPSVPNLSFLPGPDSSARNVVGGNDEQQNIDGYQFMIPNRNLPVSDWRNNNESRNTAGFDFSGRVNHGGQQSPKNGDFDRFQD</sequence>